<dbReference type="PANTHER" id="PTHR34478">
    <property type="entry name" value="PROTEIN LEMA"/>
    <property type="match status" value="1"/>
</dbReference>
<keyword evidence="4 6" id="KW-1133">Transmembrane helix</keyword>
<comment type="similarity">
    <text evidence="2">Belongs to the LemA family.</text>
</comment>
<dbReference type="EMBL" id="DTPE01000126">
    <property type="protein sequence ID" value="HGE75095.1"/>
    <property type="molecule type" value="Genomic_DNA"/>
</dbReference>
<dbReference type="InterPro" id="IPR007156">
    <property type="entry name" value="MamQ_LemA"/>
</dbReference>
<dbReference type="PANTHER" id="PTHR34478:SF2">
    <property type="entry name" value="MEMBRANE PROTEIN"/>
    <property type="match status" value="1"/>
</dbReference>
<dbReference type="Gene3D" id="1.20.1440.20">
    <property type="entry name" value="LemA-like domain"/>
    <property type="match status" value="1"/>
</dbReference>
<sequence>MLGWIIGIVIAAIVVILVIWLISAYNSLVILRKRGQNAWAQIDVQLNRRHDLIPNLVESAKGYMKYEQETLQKVIDARSKAVGAGNIKDKIDAENQLTGALGRLLAVFERYPDLKANQNVAMLMEQLTDTENKIAYARQFYNDIVTRYNMKTAVFPSNIVANLFKFEEMPLFKVEEEVKAVPKVDLNF</sequence>
<dbReference type="GO" id="GO:0016020">
    <property type="term" value="C:membrane"/>
    <property type="evidence" value="ECO:0007669"/>
    <property type="project" value="UniProtKB-SubCell"/>
</dbReference>
<gene>
    <name evidence="7" type="ORF">ENX73_03095</name>
</gene>
<evidence type="ECO:0000256" key="1">
    <source>
        <dbReference type="ARBA" id="ARBA00004167"/>
    </source>
</evidence>
<reference evidence="7" key="1">
    <citation type="journal article" date="2020" name="mSystems">
        <title>Genome- and Community-Level Interaction Insights into Carbon Utilization and Element Cycling Functions of Hydrothermarchaeota in Hydrothermal Sediment.</title>
        <authorList>
            <person name="Zhou Z."/>
            <person name="Liu Y."/>
            <person name="Xu W."/>
            <person name="Pan J."/>
            <person name="Luo Z.H."/>
            <person name="Li M."/>
        </authorList>
    </citation>
    <scope>NUCLEOTIDE SEQUENCE [LARGE SCALE GENOMIC DNA]</scope>
    <source>
        <strain evidence="7">SpSt-966</strain>
    </source>
</reference>
<dbReference type="AlphaFoldDB" id="A0A7V3REE9"/>
<keyword evidence="3 6" id="KW-0812">Transmembrane</keyword>
<dbReference type="Pfam" id="PF04011">
    <property type="entry name" value="LemA"/>
    <property type="match status" value="1"/>
</dbReference>
<comment type="subcellular location">
    <subcellularLocation>
        <location evidence="1">Membrane</location>
        <topology evidence="1">Single-pass membrane protein</topology>
    </subcellularLocation>
</comment>
<protein>
    <submittedName>
        <fullName evidence="7">LemA family protein</fullName>
    </submittedName>
</protein>
<evidence type="ECO:0000256" key="3">
    <source>
        <dbReference type="ARBA" id="ARBA00022692"/>
    </source>
</evidence>
<name>A0A7V3REE9_9BACT</name>
<proteinExistence type="inferred from homology"/>
<evidence type="ECO:0000256" key="2">
    <source>
        <dbReference type="ARBA" id="ARBA00008854"/>
    </source>
</evidence>
<feature type="transmembrane region" description="Helical" evidence="6">
    <location>
        <begin position="6"/>
        <end position="31"/>
    </location>
</feature>
<accession>A0A7V3REE9</accession>
<evidence type="ECO:0000256" key="5">
    <source>
        <dbReference type="ARBA" id="ARBA00023136"/>
    </source>
</evidence>
<dbReference type="SUPFAM" id="SSF140478">
    <property type="entry name" value="LemA-like"/>
    <property type="match status" value="1"/>
</dbReference>
<organism evidence="7">
    <name type="scientific">Mesoaciditoga lauensis</name>
    <dbReference type="NCBI Taxonomy" id="1495039"/>
    <lineage>
        <taxon>Bacteria</taxon>
        <taxon>Thermotogati</taxon>
        <taxon>Thermotogota</taxon>
        <taxon>Thermotogae</taxon>
        <taxon>Mesoaciditogales</taxon>
        <taxon>Mesoaciditogaceae</taxon>
        <taxon>Mesoaciditoga</taxon>
    </lineage>
</organism>
<dbReference type="InterPro" id="IPR023353">
    <property type="entry name" value="LemA-like_dom_sf"/>
</dbReference>
<evidence type="ECO:0000313" key="7">
    <source>
        <dbReference type="EMBL" id="HGE75095.1"/>
    </source>
</evidence>
<evidence type="ECO:0000256" key="6">
    <source>
        <dbReference type="SAM" id="Phobius"/>
    </source>
</evidence>
<comment type="caution">
    <text evidence="7">The sequence shown here is derived from an EMBL/GenBank/DDBJ whole genome shotgun (WGS) entry which is preliminary data.</text>
</comment>
<evidence type="ECO:0000256" key="4">
    <source>
        <dbReference type="ARBA" id="ARBA00022989"/>
    </source>
</evidence>
<keyword evidence="5 6" id="KW-0472">Membrane</keyword>